<reference evidence="4" key="4">
    <citation type="submission" date="2025-09" db="UniProtKB">
        <authorList>
            <consortium name="Ensembl"/>
        </authorList>
    </citation>
    <scope>IDENTIFICATION</scope>
</reference>
<accession>A0A6Q2YFC8</accession>
<sequence length="673" mass="77060">MTECFLPPSSSPAEVRRAEHPGGVARTPSSEEISPTKFPGLYRTSEPSPPHDGHHHHEVIDAVSDDDKEHGKKKNKFKKKEKRTEGYAAFQEDSSADEAESPSKMKRSKGIHVFKKPSFSKKKEKDFKVTSTKNSGQHNKGPKEDKEKKDKKSKDLTAADVVKQWKEKKKKKKPTAEPEPVSVETPTFRPIFGAPLAEAVKRTALYDGIQLPAVFRECVDYIESYGMKCEGIYRVSGMKSKVDELKAAYDREECPCLEEYDPHTVASLLKQYLRELPENLLGRDLAQRFEDACKLCVFCQMTEFQRLLTEVAPGSRLLLSWLVTHMDHVITRETDTKMNIQNISIVLNPTVQIGNRVLYVFFTHVRELFGEVYLRPVSRPLRWSNMATMPALPETQDSIKEEIRRQEFLLNCLHRDLQAGIKDLSKEERLWEVQRILTALKRKLREAKRQECESKIAQEIASLSKEDVSKEEMTENEEEVVNILLAQENEILTEQEELISLEQVLRRQIATEKEEIERLRAEIADIQSRQQGRSETEEYSSDSESESEDEEELQMILEDLQKQNEELENKNTHLNQAIHEEQEAILELRVQLRLLQTHKLQQQELTAPPPAEQAPPTQCSPEGRNEERTRHSVAAVVNAAVTEPMTEAKNGKATGPKDLPKPSPSKDRRETNL</sequence>
<feature type="compositionally biased region" description="Basic and acidic residues" evidence="2">
    <location>
        <begin position="658"/>
        <end position="673"/>
    </location>
</feature>
<feature type="region of interest" description="Disordered" evidence="2">
    <location>
        <begin position="1"/>
        <end position="184"/>
    </location>
</feature>
<dbReference type="InterPro" id="IPR008936">
    <property type="entry name" value="Rho_GTPase_activation_prot"/>
</dbReference>
<dbReference type="GO" id="GO:0006897">
    <property type="term" value="P:endocytosis"/>
    <property type="evidence" value="ECO:0007669"/>
    <property type="project" value="TreeGrafter"/>
</dbReference>
<dbReference type="Gene3D" id="1.20.58.90">
    <property type="match status" value="1"/>
</dbReference>
<evidence type="ECO:0000259" key="3">
    <source>
        <dbReference type="PROSITE" id="PS50238"/>
    </source>
</evidence>
<evidence type="ECO:0000313" key="5">
    <source>
        <dbReference type="Proteomes" id="UP000265140"/>
    </source>
</evidence>
<keyword evidence="5" id="KW-1185">Reference proteome</keyword>
<feature type="compositionally biased region" description="Acidic residues" evidence="2">
    <location>
        <begin position="537"/>
        <end position="553"/>
    </location>
</feature>
<feature type="domain" description="Rho-GAP" evidence="3">
    <location>
        <begin position="194"/>
        <end position="381"/>
    </location>
</feature>
<feature type="compositionally biased region" description="Basic residues" evidence="2">
    <location>
        <begin position="104"/>
        <end position="120"/>
    </location>
</feature>
<reference evidence="4" key="3">
    <citation type="submission" date="2025-08" db="UniProtKB">
        <authorList>
            <consortium name="Ensembl"/>
        </authorList>
    </citation>
    <scope>IDENTIFICATION</scope>
</reference>
<name>A0A6Q2YFC8_ESOLU</name>
<dbReference type="GO" id="GO:0007264">
    <property type="term" value="P:small GTPase-mediated signal transduction"/>
    <property type="evidence" value="ECO:0007669"/>
    <property type="project" value="InterPro"/>
</dbReference>
<dbReference type="SUPFAM" id="SSF48350">
    <property type="entry name" value="GTPase activation domain, GAP"/>
    <property type="match status" value="1"/>
</dbReference>
<dbReference type="GO" id="GO:0005096">
    <property type="term" value="F:GTPase activator activity"/>
    <property type="evidence" value="ECO:0007669"/>
    <property type="project" value="UniProtKB-KW"/>
</dbReference>
<feature type="compositionally biased region" description="Basic and acidic residues" evidence="2">
    <location>
        <begin position="141"/>
        <end position="157"/>
    </location>
</feature>
<dbReference type="GO" id="GO:0016020">
    <property type="term" value="C:membrane"/>
    <property type="evidence" value="ECO:0007669"/>
    <property type="project" value="TreeGrafter"/>
</dbReference>
<feature type="compositionally biased region" description="Basic residues" evidence="2">
    <location>
        <begin position="71"/>
        <end position="81"/>
    </location>
</feature>
<feature type="region of interest" description="Disordered" evidence="2">
    <location>
        <begin position="604"/>
        <end position="673"/>
    </location>
</feature>
<dbReference type="InterPro" id="IPR039767">
    <property type="entry name" value="RALBP1"/>
</dbReference>
<reference evidence="5" key="1">
    <citation type="journal article" date="2014" name="PLoS ONE">
        <title>The genome and linkage map of the northern pike (Esox lucius): conserved synteny revealed between the salmonid sister group and the Neoteleostei.</title>
        <authorList>
            <person name="Rondeau E.B."/>
            <person name="Minkley D.R."/>
            <person name="Leong J.S."/>
            <person name="Messmer A.M."/>
            <person name="Jantzen J.R."/>
            <person name="von Schalburg K.R."/>
            <person name="Lemon C."/>
            <person name="Bird N.H."/>
            <person name="Koop B.F."/>
        </authorList>
    </citation>
    <scope>NUCLEOTIDE SEQUENCE</scope>
</reference>
<dbReference type="FunFam" id="1.10.555.10:FF:000087">
    <property type="entry name" value="RalA-binding protein 1"/>
    <property type="match status" value="1"/>
</dbReference>
<dbReference type="Bgee" id="ENSELUG00000006824">
    <property type="expression patterns" value="Expressed in pharyngeal gill and 14 other cell types or tissues"/>
</dbReference>
<proteinExistence type="predicted"/>
<dbReference type="FunFam" id="1.20.58.90:FF:000001">
    <property type="entry name" value="ralA-binding protein 1"/>
    <property type="match status" value="1"/>
</dbReference>
<dbReference type="PANTHER" id="PTHR12783:SF5">
    <property type="entry name" value="RALA-BINDING PROTEIN 1"/>
    <property type="match status" value="1"/>
</dbReference>
<dbReference type="AlphaFoldDB" id="A0A6Q2YFC8"/>
<dbReference type="Pfam" id="PF20924">
    <property type="entry name" value="RLIP76_Ral-bd"/>
    <property type="match status" value="1"/>
</dbReference>
<gene>
    <name evidence="4" type="primary">RALBP1</name>
</gene>
<evidence type="ECO:0000256" key="1">
    <source>
        <dbReference type="ARBA" id="ARBA00022468"/>
    </source>
</evidence>
<evidence type="ECO:0000256" key="2">
    <source>
        <dbReference type="SAM" id="MobiDB-lite"/>
    </source>
</evidence>
<dbReference type="GeneTree" id="ENSGT00940000154639"/>
<reference evidence="4" key="2">
    <citation type="submission" date="2020-02" db="EMBL/GenBank/DDBJ databases">
        <title>Esox lucius (northern pike) genome, fEsoLuc1, primary haplotype.</title>
        <authorList>
            <person name="Myers G."/>
            <person name="Karagic N."/>
            <person name="Meyer A."/>
            <person name="Pippel M."/>
            <person name="Reichard M."/>
            <person name="Winkler S."/>
            <person name="Tracey A."/>
            <person name="Sims Y."/>
            <person name="Howe K."/>
            <person name="Rhie A."/>
            <person name="Formenti G."/>
            <person name="Durbin R."/>
            <person name="Fedrigo O."/>
            <person name="Jarvis E.D."/>
        </authorList>
    </citation>
    <scope>NUCLEOTIDE SEQUENCE [LARGE SCALE GENOMIC DNA]</scope>
</reference>
<dbReference type="PROSITE" id="PS50238">
    <property type="entry name" value="RHOGAP"/>
    <property type="match status" value="1"/>
</dbReference>
<dbReference type="PANTHER" id="PTHR12783">
    <property type="entry name" value="RALA BINDING PROTEIN 1 RALBP1"/>
    <property type="match status" value="1"/>
</dbReference>
<dbReference type="Pfam" id="PF00620">
    <property type="entry name" value="RhoGAP"/>
    <property type="match status" value="1"/>
</dbReference>
<dbReference type="GO" id="GO:0031267">
    <property type="term" value="F:small GTPase binding"/>
    <property type="evidence" value="ECO:0007669"/>
    <property type="project" value="InterPro"/>
</dbReference>
<dbReference type="Gene3D" id="1.10.555.10">
    <property type="entry name" value="Rho GTPase activation protein"/>
    <property type="match status" value="1"/>
</dbReference>
<organism evidence="4 5">
    <name type="scientific">Esox lucius</name>
    <name type="common">Northern pike</name>
    <dbReference type="NCBI Taxonomy" id="8010"/>
    <lineage>
        <taxon>Eukaryota</taxon>
        <taxon>Metazoa</taxon>
        <taxon>Chordata</taxon>
        <taxon>Craniata</taxon>
        <taxon>Vertebrata</taxon>
        <taxon>Euteleostomi</taxon>
        <taxon>Actinopterygii</taxon>
        <taxon>Neopterygii</taxon>
        <taxon>Teleostei</taxon>
        <taxon>Protacanthopterygii</taxon>
        <taxon>Esociformes</taxon>
        <taxon>Esocidae</taxon>
        <taxon>Esox</taxon>
    </lineage>
</organism>
<protein>
    <recommendedName>
        <fullName evidence="3">Rho-GAP domain-containing protein</fullName>
    </recommendedName>
</protein>
<dbReference type="InterPro" id="IPR049041">
    <property type="entry name" value="RalBP1-like_Ral-bd"/>
</dbReference>
<dbReference type="SMART" id="SM00324">
    <property type="entry name" value="RhoGAP"/>
    <property type="match status" value="1"/>
</dbReference>
<feature type="region of interest" description="Disordered" evidence="2">
    <location>
        <begin position="527"/>
        <end position="553"/>
    </location>
</feature>
<dbReference type="CDD" id="cd04381">
    <property type="entry name" value="RhoGap_RalBP1"/>
    <property type="match status" value="1"/>
</dbReference>
<evidence type="ECO:0000313" key="4">
    <source>
        <dbReference type="Ensembl" id="ENSELUP00000064263.2"/>
    </source>
</evidence>
<dbReference type="Ensembl" id="ENSELUT00000069414.2">
    <property type="protein sequence ID" value="ENSELUP00000064263.2"/>
    <property type="gene ID" value="ENSELUG00000006824.3"/>
</dbReference>
<keyword evidence="1" id="KW-0343">GTPase activation</keyword>
<dbReference type="Proteomes" id="UP000265140">
    <property type="component" value="Chromosome 3"/>
</dbReference>
<dbReference type="InterPro" id="IPR000198">
    <property type="entry name" value="RhoGAP_dom"/>
</dbReference>